<evidence type="ECO:0000313" key="6">
    <source>
        <dbReference type="EMBL" id="OGM05604.1"/>
    </source>
</evidence>
<dbReference type="GO" id="GO:0005737">
    <property type="term" value="C:cytoplasm"/>
    <property type="evidence" value="ECO:0007669"/>
    <property type="project" value="UniProtKB-SubCell"/>
</dbReference>
<dbReference type="GO" id="GO:0051087">
    <property type="term" value="F:protein-folding chaperone binding"/>
    <property type="evidence" value="ECO:0007669"/>
    <property type="project" value="InterPro"/>
</dbReference>
<dbReference type="AlphaFoldDB" id="A0A1F7WS15"/>
<dbReference type="PRINTS" id="PR00773">
    <property type="entry name" value="GRPEPROTEIN"/>
</dbReference>
<keyword evidence="3" id="KW-0963">Cytoplasm</keyword>
<evidence type="ECO:0000256" key="5">
    <source>
        <dbReference type="SAM" id="Coils"/>
    </source>
</evidence>
<dbReference type="InterPro" id="IPR000740">
    <property type="entry name" value="GrpE"/>
</dbReference>
<gene>
    <name evidence="3" type="primary">grpE</name>
    <name evidence="6" type="ORF">A2125_01510</name>
</gene>
<dbReference type="CDD" id="cd00446">
    <property type="entry name" value="GrpE"/>
    <property type="match status" value="1"/>
</dbReference>
<dbReference type="GO" id="GO:0042803">
    <property type="term" value="F:protein homodimerization activity"/>
    <property type="evidence" value="ECO:0007669"/>
    <property type="project" value="InterPro"/>
</dbReference>
<accession>A0A1F7WS15</accession>
<dbReference type="InterPro" id="IPR013805">
    <property type="entry name" value="GrpE_CC"/>
</dbReference>
<sequence length="166" mass="18743">MNKATRDKKQVKSEKNEVEGLRNQLARALADYDNLRKRTEAEKQLWLKFAKQELLIRILPVLDTLEVAQSHLKDKGLELAIVQFQNIFKEEGIEQIAEKGRFDEKIHEAVDLVDGGEKDTVAQVLQKGYKFKDPAVGGAGGEVIRPAKVRVFKGSDEDKKKEGVSE</sequence>
<dbReference type="GO" id="GO:0000774">
    <property type="term" value="F:adenyl-nucleotide exchange factor activity"/>
    <property type="evidence" value="ECO:0007669"/>
    <property type="project" value="InterPro"/>
</dbReference>
<dbReference type="SUPFAM" id="SSF58014">
    <property type="entry name" value="Coiled-coil domain of nucleotide exchange factor GrpE"/>
    <property type="match status" value="1"/>
</dbReference>
<reference evidence="6 7" key="1">
    <citation type="journal article" date="2016" name="Nat. Commun.">
        <title>Thousands of microbial genomes shed light on interconnected biogeochemical processes in an aquifer system.</title>
        <authorList>
            <person name="Anantharaman K."/>
            <person name="Brown C.T."/>
            <person name="Hug L.A."/>
            <person name="Sharon I."/>
            <person name="Castelle C.J."/>
            <person name="Probst A.J."/>
            <person name="Thomas B.C."/>
            <person name="Singh A."/>
            <person name="Wilkins M.J."/>
            <person name="Karaoz U."/>
            <person name="Brodie E.L."/>
            <person name="Williams K.H."/>
            <person name="Hubbard S.S."/>
            <person name="Banfield J.F."/>
        </authorList>
    </citation>
    <scope>NUCLEOTIDE SEQUENCE [LARGE SCALE GENOMIC DNA]</scope>
</reference>
<comment type="function">
    <text evidence="3">Participates actively in the response to hyperosmotic and heat shock by preventing the aggregation of stress-denatured proteins, in association with DnaK and GrpE. It is the nucleotide exchange factor for DnaK and may function as a thermosensor. Unfolded proteins bind initially to DnaJ; upon interaction with the DnaJ-bound protein, DnaK hydrolyzes its bound ATP, resulting in the formation of a stable complex. GrpE releases ADP from DnaK; ATP binding to DnaK triggers the release of the substrate protein, thus completing the reaction cycle. Several rounds of ATP-dependent interactions between DnaJ, DnaK and GrpE are required for fully efficient folding.</text>
</comment>
<dbReference type="GO" id="GO:0006457">
    <property type="term" value="P:protein folding"/>
    <property type="evidence" value="ECO:0007669"/>
    <property type="project" value="InterPro"/>
</dbReference>
<keyword evidence="3" id="KW-0346">Stress response</keyword>
<name>A0A1F7WS15_9BACT</name>
<evidence type="ECO:0000256" key="4">
    <source>
        <dbReference type="RuleBase" id="RU004478"/>
    </source>
</evidence>
<dbReference type="InterPro" id="IPR009012">
    <property type="entry name" value="GrpE_head"/>
</dbReference>
<dbReference type="SUPFAM" id="SSF51064">
    <property type="entry name" value="Head domain of nucleotide exchange factor GrpE"/>
    <property type="match status" value="1"/>
</dbReference>
<comment type="subcellular location">
    <subcellularLocation>
        <location evidence="3">Cytoplasm</location>
    </subcellularLocation>
</comment>
<dbReference type="GO" id="GO:0051082">
    <property type="term" value="F:unfolded protein binding"/>
    <property type="evidence" value="ECO:0007669"/>
    <property type="project" value="TreeGrafter"/>
</dbReference>
<evidence type="ECO:0000256" key="3">
    <source>
        <dbReference type="HAMAP-Rule" id="MF_01151"/>
    </source>
</evidence>
<comment type="similarity">
    <text evidence="1 3 4">Belongs to the GrpE family.</text>
</comment>
<dbReference type="PANTHER" id="PTHR21237">
    <property type="entry name" value="GRPE PROTEIN"/>
    <property type="match status" value="1"/>
</dbReference>
<evidence type="ECO:0000256" key="2">
    <source>
        <dbReference type="ARBA" id="ARBA00023186"/>
    </source>
</evidence>
<keyword evidence="2 3" id="KW-0143">Chaperone</keyword>
<keyword evidence="5" id="KW-0175">Coiled coil</keyword>
<comment type="subunit">
    <text evidence="3">Homodimer.</text>
</comment>
<dbReference type="Gene3D" id="3.90.20.20">
    <property type="match status" value="1"/>
</dbReference>
<dbReference type="Proteomes" id="UP000178812">
    <property type="component" value="Unassembled WGS sequence"/>
</dbReference>
<feature type="coiled-coil region" evidence="5">
    <location>
        <begin position="1"/>
        <end position="42"/>
    </location>
</feature>
<dbReference type="PANTHER" id="PTHR21237:SF23">
    <property type="entry name" value="GRPE PROTEIN HOMOLOG, MITOCHONDRIAL"/>
    <property type="match status" value="1"/>
</dbReference>
<evidence type="ECO:0000313" key="7">
    <source>
        <dbReference type="Proteomes" id="UP000178812"/>
    </source>
</evidence>
<comment type="caution">
    <text evidence="6">The sequence shown here is derived from an EMBL/GenBank/DDBJ whole genome shotgun (WGS) entry which is preliminary data.</text>
</comment>
<proteinExistence type="inferred from homology"/>
<organism evidence="6 7">
    <name type="scientific">Candidatus Woesebacteria bacterium GWB1_43_5</name>
    <dbReference type="NCBI Taxonomy" id="1802474"/>
    <lineage>
        <taxon>Bacteria</taxon>
        <taxon>Candidatus Woeseibacteriota</taxon>
    </lineage>
</organism>
<dbReference type="EMBL" id="MGFM01000031">
    <property type="protein sequence ID" value="OGM05604.1"/>
    <property type="molecule type" value="Genomic_DNA"/>
</dbReference>
<evidence type="ECO:0000256" key="1">
    <source>
        <dbReference type="ARBA" id="ARBA00009054"/>
    </source>
</evidence>
<dbReference type="HAMAP" id="MF_01151">
    <property type="entry name" value="GrpE"/>
    <property type="match status" value="1"/>
</dbReference>
<protein>
    <recommendedName>
        <fullName evidence="3">Protein GrpE</fullName>
    </recommendedName>
    <alternativeName>
        <fullName evidence="3">HSP-70 cofactor</fullName>
    </alternativeName>
</protein>
<dbReference type="Pfam" id="PF01025">
    <property type="entry name" value="GrpE"/>
    <property type="match status" value="1"/>
</dbReference>